<protein>
    <submittedName>
        <fullName evidence="2">Uncharacterized protein</fullName>
    </submittedName>
</protein>
<name>A0A251UN29_HELAN</name>
<proteinExistence type="predicted"/>
<sequence>MMVLSDVAGRKNEATGGSRQRFRVRFNKFGFGQSRLKLVKHQFQVLRVNFCSNLVHNSD</sequence>
<accession>A0A251UN29</accession>
<reference evidence="2" key="2">
    <citation type="submission" date="2017-02" db="EMBL/GenBank/DDBJ databases">
        <title>Sunflower complete genome.</title>
        <authorList>
            <person name="Langlade N."/>
            <person name="Munos S."/>
        </authorList>
    </citation>
    <scope>NUCLEOTIDE SEQUENCE [LARGE SCALE GENOMIC DNA]</scope>
    <source>
        <tissue evidence="2">Leaves</tissue>
    </source>
</reference>
<keyword evidence="3" id="KW-1185">Reference proteome</keyword>
<evidence type="ECO:0000313" key="1">
    <source>
        <dbReference type="EMBL" id="KAF5805250.1"/>
    </source>
</evidence>
<dbReference type="Gramene" id="mRNA:HanXRQr2_Chr05g0207021">
    <property type="protein sequence ID" value="mRNA:HanXRQr2_Chr05g0207021"/>
    <property type="gene ID" value="HanXRQr2_Chr05g0207021"/>
</dbReference>
<dbReference type="InParanoid" id="A0A251UN29"/>
<evidence type="ECO:0000313" key="3">
    <source>
        <dbReference type="Proteomes" id="UP000215914"/>
    </source>
</evidence>
<dbReference type="EMBL" id="MNCJ02000320">
    <property type="protein sequence ID" value="KAF5805250.1"/>
    <property type="molecule type" value="Genomic_DNA"/>
</dbReference>
<dbReference type="AlphaFoldDB" id="A0A251UN29"/>
<evidence type="ECO:0000313" key="2">
    <source>
        <dbReference type="EMBL" id="OTG24758.1"/>
    </source>
</evidence>
<reference evidence="1" key="3">
    <citation type="submission" date="2020-06" db="EMBL/GenBank/DDBJ databases">
        <title>Helianthus annuus Genome sequencing and assembly Release 2.</title>
        <authorList>
            <person name="Gouzy J."/>
            <person name="Langlade N."/>
            <person name="Munos S."/>
        </authorList>
    </citation>
    <scope>NUCLEOTIDE SEQUENCE</scope>
    <source>
        <tissue evidence="1">Leaves</tissue>
    </source>
</reference>
<reference evidence="1 3" key="1">
    <citation type="journal article" date="2017" name="Nature">
        <title>The sunflower genome provides insights into oil metabolism, flowering and Asterid evolution.</title>
        <authorList>
            <person name="Badouin H."/>
            <person name="Gouzy J."/>
            <person name="Grassa C.J."/>
            <person name="Murat F."/>
            <person name="Staton S.E."/>
            <person name="Cottret L."/>
            <person name="Lelandais-Briere C."/>
            <person name="Owens G.L."/>
            <person name="Carrere S."/>
            <person name="Mayjonade B."/>
            <person name="Legrand L."/>
            <person name="Gill N."/>
            <person name="Kane N.C."/>
            <person name="Bowers J.E."/>
            <person name="Hubner S."/>
            <person name="Bellec A."/>
            <person name="Berard A."/>
            <person name="Berges H."/>
            <person name="Blanchet N."/>
            <person name="Boniface M.C."/>
            <person name="Brunel D."/>
            <person name="Catrice O."/>
            <person name="Chaidir N."/>
            <person name="Claudel C."/>
            <person name="Donnadieu C."/>
            <person name="Faraut T."/>
            <person name="Fievet G."/>
            <person name="Helmstetter N."/>
            <person name="King M."/>
            <person name="Knapp S.J."/>
            <person name="Lai Z."/>
            <person name="Le Paslier M.C."/>
            <person name="Lippi Y."/>
            <person name="Lorenzon L."/>
            <person name="Mandel J.R."/>
            <person name="Marage G."/>
            <person name="Marchand G."/>
            <person name="Marquand E."/>
            <person name="Bret-Mestries E."/>
            <person name="Morien E."/>
            <person name="Nambeesan S."/>
            <person name="Nguyen T."/>
            <person name="Pegot-Espagnet P."/>
            <person name="Pouilly N."/>
            <person name="Raftis F."/>
            <person name="Sallet E."/>
            <person name="Schiex T."/>
            <person name="Thomas J."/>
            <person name="Vandecasteele C."/>
            <person name="Vares D."/>
            <person name="Vear F."/>
            <person name="Vautrin S."/>
            <person name="Crespi M."/>
            <person name="Mangin B."/>
            <person name="Burke J.M."/>
            <person name="Salse J."/>
            <person name="Munos S."/>
            <person name="Vincourt P."/>
            <person name="Rieseberg L.H."/>
            <person name="Langlade N.B."/>
        </authorList>
    </citation>
    <scope>NUCLEOTIDE SEQUENCE [LARGE SCALE GENOMIC DNA]</scope>
    <source>
        <strain evidence="3">cv. SF193</strain>
        <tissue evidence="1">Leaves</tissue>
    </source>
</reference>
<gene>
    <name evidence="2" type="ORF">HannXRQ_Chr05g0140251</name>
    <name evidence="1" type="ORF">HanXRQr2_Chr05g0207021</name>
</gene>
<organism evidence="2 3">
    <name type="scientific">Helianthus annuus</name>
    <name type="common">Common sunflower</name>
    <dbReference type="NCBI Taxonomy" id="4232"/>
    <lineage>
        <taxon>Eukaryota</taxon>
        <taxon>Viridiplantae</taxon>
        <taxon>Streptophyta</taxon>
        <taxon>Embryophyta</taxon>
        <taxon>Tracheophyta</taxon>
        <taxon>Spermatophyta</taxon>
        <taxon>Magnoliopsida</taxon>
        <taxon>eudicotyledons</taxon>
        <taxon>Gunneridae</taxon>
        <taxon>Pentapetalae</taxon>
        <taxon>asterids</taxon>
        <taxon>campanulids</taxon>
        <taxon>Asterales</taxon>
        <taxon>Asteraceae</taxon>
        <taxon>Asteroideae</taxon>
        <taxon>Heliantheae alliance</taxon>
        <taxon>Heliantheae</taxon>
        <taxon>Helianthus</taxon>
    </lineage>
</organism>
<dbReference type="EMBL" id="CM007894">
    <property type="protein sequence ID" value="OTG24758.1"/>
    <property type="molecule type" value="Genomic_DNA"/>
</dbReference>
<dbReference type="Proteomes" id="UP000215914">
    <property type="component" value="Chromosome 5"/>
</dbReference>